<dbReference type="GO" id="GO:0016887">
    <property type="term" value="F:ATP hydrolysis activity"/>
    <property type="evidence" value="ECO:0007669"/>
    <property type="project" value="InterPro"/>
</dbReference>
<evidence type="ECO:0000256" key="1">
    <source>
        <dbReference type="ARBA" id="ARBA00006914"/>
    </source>
</evidence>
<proteinExistence type="inferred from homology"/>
<evidence type="ECO:0000259" key="4">
    <source>
        <dbReference type="SMART" id="SM00382"/>
    </source>
</evidence>
<dbReference type="CDD" id="cd19481">
    <property type="entry name" value="RecA-like_protease"/>
    <property type="match status" value="1"/>
</dbReference>
<evidence type="ECO:0000313" key="5">
    <source>
        <dbReference type="EMBL" id="MBW4659740.1"/>
    </source>
</evidence>
<dbReference type="Pfam" id="PF00004">
    <property type="entry name" value="AAA"/>
    <property type="match status" value="1"/>
</dbReference>
<dbReference type="EMBL" id="JAHHHD010000014">
    <property type="protein sequence ID" value="MBW4659740.1"/>
    <property type="molecule type" value="Genomic_DNA"/>
</dbReference>
<dbReference type="InterPro" id="IPR003593">
    <property type="entry name" value="AAA+_ATPase"/>
</dbReference>
<dbReference type="SMART" id="SM00382">
    <property type="entry name" value="AAA"/>
    <property type="match status" value="1"/>
</dbReference>
<evidence type="ECO:0000313" key="6">
    <source>
        <dbReference type="Proteomes" id="UP000757435"/>
    </source>
</evidence>
<dbReference type="InterPro" id="IPR050221">
    <property type="entry name" value="26S_Proteasome_ATPase"/>
</dbReference>
<reference evidence="5" key="2">
    <citation type="journal article" date="2022" name="Microbiol. Resour. Announc.">
        <title>Metagenome Sequencing to Explore Phylogenomics of Terrestrial Cyanobacteria.</title>
        <authorList>
            <person name="Ward R.D."/>
            <person name="Stajich J.E."/>
            <person name="Johansen J.R."/>
            <person name="Huntemann M."/>
            <person name="Clum A."/>
            <person name="Foster B."/>
            <person name="Foster B."/>
            <person name="Roux S."/>
            <person name="Palaniappan K."/>
            <person name="Varghese N."/>
            <person name="Mukherjee S."/>
            <person name="Reddy T.B.K."/>
            <person name="Daum C."/>
            <person name="Copeland A."/>
            <person name="Chen I.A."/>
            <person name="Ivanova N.N."/>
            <person name="Kyrpides N.C."/>
            <person name="Shapiro N."/>
            <person name="Eloe-Fadrosh E.A."/>
            <person name="Pietrasiak N."/>
        </authorList>
    </citation>
    <scope>NUCLEOTIDE SEQUENCE</scope>
    <source>
        <strain evidence="5">UHER 2000/2452</strain>
    </source>
</reference>
<evidence type="ECO:0000256" key="3">
    <source>
        <dbReference type="ARBA" id="ARBA00022840"/>
    </source>
</evidence>
<dbReference type="Pfam" id="PF22977">
    <property type="entry name" value="WHD"/>
    <property type="match status" value="1"/>
</dbReference>
<dbReference type="PANTHER" id="PTHR23073">
    <property type="entry name" value="26S PROTEASOME REGULATORY SUBUNIT"/>
    <property type="match status" value="1"/>
</dbReference>
<gene>
    <name evidence="5" type="ORF">KME15_13770</name>
</gene>
<dbReference type="Proteomes" id="UP000757435">
    <property type="component" value="Unassembled WGS sequence"/>
</dbReference>
<dbReference type="Gene3D" id="3.40.50.300">
    <property type="entry name" value="P-loop containing nucleotide triphosphate hydrolases"/>
    <property type="match status" value="1"/>
</dbReference>
<accession>A0A951QC51</accession>
<keyword evidence="3 5" id="KW-0067">ATP-binding</keyword>
<comment type="caution">
    <text evidence="5">The sequence shown here is derived from an EMBL/GenBank/DDBJ whole genome shotgun (WGS) entry which is preliminary data.</text>
</comment>
<dbReference type="InterPro" id="IPR027417">
    <property type="entry name" value="P-loop_NTPase"/>
</dbReference>
<evidence type="ECO:0000256" key="2">
    <source>
        <dbReference type="ARBA" id="ARBA00022741"/>
    </source>
</evidence>
<dbReference type="GO" id="GO:0005524">
    <property type="term" value="F:ATP binding"/>
    <property type="evidence" value="ECO:0007669"/>
    <property type="project" value="UniProtKB-KW"/>
</dbReference>
<reference evidence="5" key="1">
    <citation type="submission" date="2021-05" db="EMBL/GenBank/DDBJ databases">
        <authorList>
            <person name="Pietrasiak N."/>
            <person name="Ward R."/>
            <person name="Stajich J.E."/>
            <person name="Kurbessoian T."/>
        </authorList>
    </citation>
    <scope>NUCLEOTIDE SEQUENCE</scope>
    <source>
        <strain evidence="5">UHER 2000/2452</strain>
    </source>
</reference>
<keyword evidence="2" id="KW-0547">Nucleotide-binding</keyword>
<dbReference type="InterPro" id="IPR003959">
    <property type="entry name" value="ATPase_AAA_core"/>
</dbReference>
<organism evidence="5 6">
    <name type="scientific">Drouetiella hepatica Uher 2000/2452</name>
    <dbReference type="NCBI Taxonomy" id="904376"/>
    <lineage>
        <taxon>Bacteria</taxon>
        <taxon>Bacillati</taxon>
        <taxon>Cyanobacteriota</taxon>
        <taxon>Cyanophyceae</taxon>
        <taxon>Oculatellales</taxon>
        <taxon>Oculatellaceae</taxon>
        <taxon>Drouetiella</taxon>
    </lineage>
</organism>
<dbReference type="AlphaFoldDB" id="A0A951QC51"/>
<sequence>MSSLEQWQVDNDQYLAVALHWLRLRLTKIAETTTSAAPSSKGLLPHRLTTPVSSVISDELTQAEQALAEAAQMQPAPALVVLSEQFGLSPFEQNVLLLCTAPELDTQIPTLCAQAQDNSNWSYPTFALALTCFEQPTWDALSPERPLRYWRFLEINQSSTQSLTISALRVDERIVNYIKGLNYLDDRLTSFLLPLDIPHQSVELPPSQQTAVETVIHSLEQSNWENPTMQLVGLDSLSKQLIAQQVAALLNTNLYRLPVELLPSQAGELETLARLWHRESLLLPITLYLDAHEREGASFEGAMQPLHRFLTRSGGLIFISSREAQPGVARSDQTIDIQKPTHVEQQQLWTDALGTAADHLPGWLSSQFNLNSAAITEISQSALTASKASSNSFSDQVWRTCLSYTRPRLDTLAQRLDPKATWEALVLSNEELNLLHQIVEQVRHRSIVYQQWGFQQRMNRGLGISALFSGESGTGKTMAAEVIANDLQLSLYRIDLSAVVSKYIGETEKNLRRLFDAAEDGGTILFFDEADALFGKRSEVKDSHDRYANIEINYLLQRIESYRGLAILATNLKNALDQAFMRRLRFIINFPFPGVKERSLIWQKAFPPEMPTQDIDFNRLAKLNLTGGSIHNVVLTAAFLAAHAGTPVTMSVVLTAARTEFRKLDRPINEAEFRWHSSAEVVR</sequence>
<feature type="domain" description="AAA+ ATPase" evidence="4">
    <location>
        <begin position="462"/>
        <end position="594"/>
    </location>
</feature>
<comment type="similarity">
    <text evidence="1">Belongs to the AAA ATPase family.</text>
</comment>
<protein>
    <submittedName>
        <fullName evidence="5">ATP-binding protein</fullName>
    </submittedName>
</protein>
<dbReference type="SUPFAM" id="SSF52540">
    <property type="entry name" value="P-loop containing nucleoside triphosphate hydrolases"/>
    <property type="match status" value="1"/>
</dbReference>
<name>A0A951QC51_9CYAN</name>
<dbReference type="InterPro" id="IPR054472">
    <property type="entry name" value="WHD"/>
</dbReference>